<dbReference type="EMBL" id="CAJNNV010031995">
    <property type="protein sequence ID" value="CAE8638550.1"/>
    <property type="molecule type" value="Genomic_DNA"/>
</dbReference>
<keyword evidence="9" id="KW-0119">Carbohydrate metabolism</keyword>
<dbReference type="SUPFAM" id="SSF55060">
    <property type="entry name" value="GHMP Kinase, C-terminal domain"/>
    <property type="match status" value="1"/>
</dbReference>
<comment type="similarity">
    <text evidence="1">Belongs to the GHMP kinase family. GalK subfamily.</text>
</comment>
<dbReference type="GO" id="GO:0004335">
    <property type="term" value="F:galactokinase activity"/>
    <property type="evidence" value="ECO:0007669"/>
    <property type="project" value="InterPro"/>
</dbReference>
<dbReference type="InterPro" id="IPR013750">
    <property type="entry name" value="GHMP_kinase_C_dom"/>
</dbReference>
<name>A0A813HM92_POLGL</name>
<keyword evidence="4" id="KW-0479">Metal-binding</keyword>
<evidence type="ECO:0000256" key="2">
    <source>
        <dbReference type="ARBA" id="ARBA00022490"/>
    </source>
</evidence>
<dbReference type="Proteomes" id="UP000654075">
    <property type="component" value="Unassembled WGS sequence"/>
</dbReference>
<proteinExistence type="inferred from homology"/>
<organism evidence="13 14">
    <name type="scientific">Polarella glacialis</name>
    <name type="common">Dinoflagellate</name>
    <dbReference type="NCBI Taxonomy" id="89957"/>
    <lineage>
        <taxon>Eukaryota</taxon>
        <taxon>Sar</taxon>
        <taxon>Alveolata</taxon>
        <taxon>Dinophyceae</taxon>
        <taxon>Suessiales</taxon>
        <taxon>Suessiaceae</taxon>
        <taxon>Polarella</taxon>
    </lineage>
</organism>
<evidence type="ECO:0000313" key="14">
    <source>
        <dbReference type="Proteomes" id="UP000654075"/>
    </source>
</evidence>
<evidence type="ECO:0000256" key="9">
    <source>
        <dbReference type="ARBA" id="ARBA00023277"/>
    </source>
</evidence>
<evidence type="ECO:0000259" key="10">
    <source>
        <dbReference type="Pfam" id="PF00288"/>
    </source>
</evidence>
<keyword evidence="2" id="KW-0963">Cytoplasm</keyword>
<dbReference type="NCBIfam" id="TIGR00131">
    <property type="entry name" value="gal_kin"/>
    <property type="match status" value="1"/>
</dbReference>
<dbReference type="FunFam" id="3.30.230.10:FF:000017">
    <property type="entry name" value="Galactokinase"/>
    <property type="match status" value="1"/>
</dbReference>
<gene>
    <name evidence="13" type="ORF">PGLA1383_LOCUS53717</name>
</gene>
<dbReference type="Pfam" id="PF08544">
    <property type="entry name" value="GHMP_kinases_C"/>
    <property type="match status" value="1"/>
</dbReference>
<dbReference type="InterPro" id="IPR019539">
    <property type="entry name" value="GalKase_N"/>
</dbReference>
<evidence type="ECO:0000256" key="7">
    <source>
        <dbReference type="ARBA" id="ARBA00022840"/>
    </source>
</evidence>
<dbReference type="InterPro" id="IPR014721">
    <property type="entry name" value="Ribsml_uS5_D2-typ_fold_subgr"/>
</dbReference>
<feature type="domain" description="Galactokinase N-terminal" evidence="12">
    <location>
        <begin position="31"/>
        <end position="80"/>
    </location>
</feature>
<evidence type="ECO:0000256" key="5">
    <source>
        <dbReference type="ARBA" id="ARBA00022741"/>
    </source>
</evidence>
<dbReference type="InterPro" id="IPR020568">
    <property type="entry name" value="Ribosomal_Su5_D2-typ_SF"/>
</dbReference>
<dbReference type="PIRSF" id="PIRSF000530">
    <property type="entry name" value="Galactokinase"/>
    <property type="match status" value="1"/>
</dbReference>
<evidence type="ECO:0000256" key="4">
    <source>
        <dbReference type="ARBA" id="ARBA00022723"/>
    </source>
</evidence>
<feature type="domain" description="GHMP kinase C-terminal" evidence="11">
    <location>
        <begin position="310"/>
        <end position="391"/>
    </location>
</feature>
<dbReference type="PANTHER" id="PTHR10457">
    <property type="entry name" value="MEVALONATE KINASE/GALACTOKINASE"/>
    <property type="match status" value="1"/>
</dbReference>
<protein>
    <recommendedName>
        <fullName evidence="15">Galactokinase</fullName>
    </recommendedName>
</protein>
<dbReference type="AlphaFoldDB" id="A0A813HM92"/>
<dbReference type="GO" id="GO:0046872">
    <property type="term" value="F:metal ion binding"/>
    <property type="evidence" value="ECO:0007669"/>
    <property type="project" value="UniProtKB-KW"/>
</dbReference>
<dbReference type="Pfam" id="PF10509">
    <property type="entry name" value="GalKase_gal_bdg"/>
    <property type="match status" value="1"/>
</dbReference>
<keyword evidence="14" id="KW-1185">Reference proteome</keyword>
<evidence type="ECO:0000256" key="6">
    <source>
        <dbReference type="ARBA" id="ARBA00022777"/>
    </source>
</evidence>
<dbReference type="Pfam" id="PF00288">
    <property type="entry name" value="GHMP_kinases_N"/>
    <property type="match status" value="1"/>
</dbReference>
<dbReference type="SUPFAM" id="SSF54211">
    <property type="entry name" value="Ribosomal protein S5 domain 2-like"/>
    <property type="match status" value="1"/>
</dbReference>
<dbReference type="OMA" id="VMPCAIN"/>
<sequence>MGAACPGCFEGFALAGRSQGVATLRVAAGEGFAAAFGGARAVAIGIAPGRAEVLGNHTDYNEGFILAAAIDRYVVIAGRRVDGTVCSVASASFQGLVTFSSEKPEKQTGDKAWANYVAGVVSELGKLWGVKLGGFNAFVTSDVPSGAGVSSSAALEMATAKLLARLFPESVGKLSQLDLVKACKAAENNFVGMGCGILDQFSSGMGKAGQLHILDCRTLECSYAPFVGATFVLANTNSPHALVDGQYDELRKNCFAAAESIKKATGRRGITHLRDVDSQLFAAVEDSLPEAQRKRAKHIVFENERVHDGIKALKANDMITLGRYMSGSHRSSKEDFGNSSKELNVMVACAQGIHGFLGGRLMGGGFGGSTINLVREGYAESFSKELAHRYEAQTGIKPAVLICQPGDGATGEPLA</sequence>
<dbReference type="InterPro" id="IPR036554">
    <property type="entry name" value="GHMP_kinase_C_sf"/>
</dbReference>
<keyword evidence="6" id="KW-0418">Kinase</keyword>
<dbReference type="InterPro" id="IPR006206">
    <property type="entry name" value="Mevalonate/galactokinase"/>
</dbReference>
<dbReference type="GO" id="GO:0006012">
    <property type="term" value="P:galactose metabolic process"/>
    <property type="evidence" value="ECO:0007669"/>
    <property type="project" value="InterPro"/>
</dbReference>
<dbReference type="GO" id="GO:0005829">
    <property type="term" value="C:cytosol"/>
    <property type="evidence" value="ECO:0007669"/>
    <property type="project" value="TreeGrafter"/>
</dbReference>
<dbReference type="FunFam" id="3.30.70.890:FF:000001">
    <property type="entry name" value="Galactokinase"/>
    <property type="match status" value="1"/>
</dbReference>
<evidence type="ECO:0000259" key="11">
    <source>
        <dbReference type="Pfam" id="PF08544"/>
    </source>
</evidence>
<dbReference type="PANTHER" id="PTHR10457:SF7">
    <property type="entry name" value="GALACTOKINASE-RELATED"/>
    <property type="match status" value="1"/>
</dbReference>
<comment type="caution">
    <text evidence="13">The sequence shown here is derived from an EMBL/GenBank/DDBJ whole genome shotgun (WGS) entry which is preliminary data.</text>
</comment>
<dbReference type="InterPro" id="IPR006204">
    <property type="entry name" value="GHMP_kinase_N_dom"/>
</dbReference>
<evidence type="ECO:0000259" key="12">
    <source>
        <dbReference type="Pfam" id="PF10509"/>
    </source>
</evidence>
<dbReference type="PRINTS" id="PR00473">
    <property type="entry name" value="GALCTOKINASE"/>
</dbReference>
<evidence type="ECO:0000256" key="3">
    <source>
        <dbReference type="ARBA" id="ARBA00022679"/>
    </source>
</evidence>
<dbReference type="Gene3D" id="3.30.230.10">
    <property type="match status" value="1"/>
</dbReference>
<evidence type="ECO:0000313" key="13">
    <source>
        <dbReference type="EMBL" id="CAE8638550.1"/>
    </source>
</evidence>
<dbReference type="InterPro" id="IPR000705">
    <property type="entry name" value="Galactokinase"/>
</dbReference>
<keyword evidence="7" id="KW-0067">ATP-binding</keyword>
<evidence type="ECO:0008006" key="15">
    <source>
        <dbReference type="Google" id="ProtNLM"/>
    </source>
</evidence>
<keyword evidence="8" id="KW-0460">Magnesium</keyword>
<dbReference type="OrthoDB" id="275179at2759"/>
<keyword evidence="3" id="KW-0808">Transferase</keyword>
<dbReference type="PRINTS" id="PR00959">
    <property type="entry name" value="MEVGALKINASE"/>
</dbReference>
<keyword evidence="5" id="KW-0547">Nucleotide-binding</keyword>
<accession>A0A813HM92</accession>
<dbReference type="GO" id="GO:0005524">
    <property type="term" value="F:ATP binding"/>
    <property type="evidence" value="ECO:0007669"/>
    <property type="project" value="UniProtKB-KW"/>
</dbReference>
<feature type="domain" description="GHMP kinase N-terminal" evidence="10">
    <location>
        <begin position="115"/>
        <end position="207"/>
    </location>
</feature>
<dbReference type="Gene3D" id="3.30.70.890">
    <property type="entry name" value="GHMP kinase, C-terminal domain"/>
    <property type="match status" value="1"/>
</dbReference>
<evidence type="ECO:0000256" key="8">
    <source>
        <dbReference type="ARBA" id="ARBA00022842"/>
    </source>
</evidence>
<evidence type="ECO:0000256" key="1">
    <source>
        <dbReference type="ARBA" id="ARBA00006566"/>
    </source>
</evidence>
<reference evidence="13" key="1">
    <citation type="submission" date="2021-02" db="EMBL/GenBank/DDBJ databases">
        <authorList>
            <person name="Dougan E. K."/>
            <person name="Rhodes N."/>
            <person name="Thang M."/>
            <person name="Chan C."/>
        </authorList>
    </citation>
    <scope>NUCLEOTIDE SEQUENCE</scope>
</reference>